<dbReference type="SMART" id="SM00542">
    <property type="entry name" value="FYRC"/>
    <property type="match status" value="1"/>
</dbReference>
<reference evidence="4 5" key="1">
    <citation type="journal article" date="2012" name="Science">
        <title>The Paleozoic origin of enzymatic lignin decomposition reconstructed from 31 fungal genomes.</title>
        <authorList>
            <person name="Floudas D."/>
            <person name="Binder M."/>
            <person name="Riley R."/>
            <person name="Barry K."/>
            <person name="Blanchette R.A."/>
            <person name="Henrissat B."/>
            <person name="Martinez A.T."/>
            <person name="Otillar R."/>
            <person name="Spatafora J.W."/>
            <person name="Yadav J.S."/>
            <person name="Aerts A."/>
            <person name="Benoit I."/>
            <person name="Boyd A."/>
            <person name="Carlson A."/>
            <person name="Copeland A."/>
            <person name="Coutinho P.M."/>
            <person name="de Vries R.P."/>
            <person name="Ferreira P."/>
            <person name="Findley K."/>
            <person name="Foster B."/>
            <person name="Gaskell J."/>
            <person name="Glotzer D."/>
            <person name="Gorecki P."/>
            <person name="Heitman J."/>
            <person name="Hesse C."/>
            <person name="Hori C."/>
            <person name="Igarashi K."/>
            <person name="Jurgens J.A."/>
            <person name="Kallen N."/>
            <person name="Kersten P."/>
            <person name="Kohler A."/>
            <person name="Kuees U."/>
            <person name="Kumar T.K.A."/>
            <person name="Kuo A."/>
            <person name="LaButti K."/>
            <person name="Larrondo L.F."/>
            <person name="Lindquist E."/>
            <person name="Ling A."/>
            <person name="Lombard V."/>
            <person name="Lucas S."/>
            <person name="Lundell T."/>
            <person name="Martin R."/>
            <person name="McLaughlin D.J."/>
            <person name="Morgenstern I."/>
            <person name="Morin E."/>
            <person name="Murat C."/>
            <person name="Nagy L.G."/>
            <person name="Nolan M."/>
            <person name="Ohm R.A."/>
            <person name="Patyshakuliyeva A."/>
            <person name="Rokas A."/>
            <person name="Ruiz-Duenas F.J."/>
            <person name="Sabat G."/>
            <person name="Salamov A."/>
            <person name="Samejima M."/>
            <person name="Schmutz J."/>
            <person name="Slot J.C."/>
            <person name="St John F."/>
            <person name="Stenlid J."/>
            <person name="Sun H."/>
            <person name="Sun S."/>
            <person name="Syed K."/>
            <person name="Tsang A."/>
            <person name="Wiebenga A."/>
            <person name="Young D."/>
            <person name="Pisabarro A."/>
            <person name="Eastwood D.C."/>
            <person name="Martin F."/>
            <person name="Cullen D."/>
            <person name="Grigoriev I.V."/>
            <person name="Hibbett D.S."/>
        </authorList>
    </citation>
    <scope>NUCLEOTIDE SEQUENCE [LARGE SCALE GENOMIC DNA]</scope>
    <source>
        <strain evidence="4 5">ATCC 11539</strain>
    </source>
</reference>
<evidence type="ECO:0000256" key="3">
    <source>
        <dbReference type="SAM" id="MobiDB-lite"/>
    </source>
</evidence>
<comment type="subcellular location">
    <subcellularLocation>
        <location evidence="1">Nucleus</location>
    </subcellularLocation>
</comment>
<evidence type="ECO:0000256" key="2">
    <source>
        <dbReference type="ARBA" id="ARBA00023242"/>
    </source>
</evidence>
<accession>S7PTL3</accession>
<dbReference type="Proteomes" id="UP000030669">
    <property type="component" value="Unassembled WGS sequence"/>
</dbReference>
<dbReference type="KEGG" id="gtr:GLOTRDRAFT_49500"/>
<feature type="region of interest" description="Disordered" evidence="3">
    <location>
        <begin position="1"/>
        <end position="48"/>
    </location>
</feature>
<protein>
    <recommendedName>
        <fullName evidence="6">FYR N-terminal domain-containing protein</fullName>
    </recommendedName>
</protein>
<organism evidence="4 5">
    <name type="scientific">Gloeophyllum trabeum (strain ATCC 11539 / FP-39264 / Madison 617)</name>
    <name type="common">Brown rot fungus</name>
    <dbReference type="NCBI Taxonomy" id="670483"/>
    <lineage>
        <taxon>Eukaryota</taxon>
        <taxon>Fungi</taxon>
        <taxon>Dikarya</taxon>
        <taxon>Basidiomycota</taxon>
        <taxon>Agaricomycotina</taxon>
        <taxon>Agaricomycetes</taxon>
        <taxon>Gloeophyllales</taxon>
        <taxon>Gloeophyllaceae</taxon>
        <taxon>Gloeophyllum</taxon>
    </lineage>
</organism>
<sequence length="242" mass="26834">MHHHSPSAGSFRPRSPQSYFHHPGQPQHAPSNGHGHGHVHSPPLPVALPRAERTSKPKRLKAHTVASKVYNIPTIPRDRKGKPILPLNVGIMVVLSLGEVCMREHFHNERYIYPVGYVVQRRYLSMIDPHKEVNYTCSILDGGDGPKFQVVPDDQPGHAIISGTATGAWATVVKQANLIRDRQHSNSVSGPDFFGMTQHSIKHLIQELPGADMLRDYVWQHFVEGGPLGGRHAAVIPAYPDE</sequence>
<dbReference type="InterPro" id="IPR040092">
    <property type="entry name" value="TBRG1"/>
</dbReference>
<dbReference type="PANTHER" id="PTHR22715">
    <property type="entry name" value="TRANSFORMING GROWTH FACTOR BETA REGULATED GENE 1"/>
    <property type="match status" value="1"/>
</dbReference>
<dbReference type="OrthoDB" id="285793at2759"/>
<dbReference type="eggNOG" id="KOG4443">
    <property type="taxonomic scope" value="Eukaryota"/>
</dbReference>
<dbReference type="OMA" id="CANHIRN"/>
<proteinExistence type="predicted"/>
<dbReference type="STRING" id="670483.S7PTL3"/>
<dbReference type="AlphaFoldDB" id="S7PTL3"/>
<dbReference type="Gene3D" id="3.30.160.360">
    <property type="match status" value="1"/>
</dbReference>
<feature type="non-terminal residue" evidence="4">
    <location>
        <position position="242"/>
    </location>
</feature>
<evidence type="ECO:0000256" key="1">
    <source>
        <dbReference type="ARBA" id="ARBA00004123"/>
    </source>
</evidence>
<gene>
    <name evidence="4" type="ORF">GLOTRDRAFT_49500</name>
</gene>
<dbReference type="GeneID" id="19306665"/>
<dbReference type="PROSITE" id="PS51543">
    <property type="entry name" value="FYRC"/>
    <property type="match status" value="1"/>
</dbReference>
<dbReference type="InterPro" id="IPR003888">
    <property type="entry name" value="FYrich_N"/>
</dbReference>
<dbReference type="SMART" id="SM00541">
    <property type="entry name" value="FYRN"/>
    <property type="match status" value="1"/>
</dbReference>
<evidence type="ECO:0008006" key="6">
    <source>
        <dbReference type="Google" id="ProtNLM"/>
    </source>
</evidence>
<dbReference type="EMBL" id="KB469312">
    <property type="protein sequence ID" value="EPQ51111.1"/>
    <property type="molecule type" value="Genomic_DNA"/>
</dbReference>
<evidence type="ECO:0000313" key="5">
    <source>
        <dbReference type="Proteomes" id="UP000030669"/>
    </source>
</evidence>
<dbReference type="InterPro" id="IPR003889">
    <property type="entry name" value="FYrich_C"/>
</dbReference>
<dbReference type="PANTHER" id="PTHR22715:SF0">
    <property type="entry name" value="TRANSFORMING GROWTH FACTOR BETA REGULATOR 1"/>
    <property type="match status" value="1"/>
</dbReference>
<evidence type="ECO:0000313" key="4">
    <source>
        <dbReference type="EMBL" id="EPQ51111.1"/>
    </source>
</evidence>
<dbReference type="RefSeq" id="XP_007870394.1">
    <property type="nucleotide sequence ID" value="XM_007872203.1"/>
</dbReference>
<dbReference type="PROSITE" id="PS51542">
    <property type="entry name" value="FYRN"/>
    <property type="match status" value="1"/>
</dbReference>
<dbReference type="Pfam" id="PF05965">
    <property type="entry name" value="FYRC"/>
    <property type="match status" value="1"/>
</dbReference>
<dbReference type="Pfam" id="PF05964">
    <property type="entry name" value="FYRN"/>
    <property type="match status" value="1"/>
</dbReference>
<keyword evidence="5" id="KW-1185">Reference proteome</keyword>
<keyword evidence="2" id="KW-0539">Nucleus</keyword>
<name>S7PTL3_GLOTA</name>
<dbReference type="GO" id="GO:0005634">
    <property type="term" value="C:nucleus"/>
    <property type="evidence" value="ECO:0007669"/>
    <property type="project" value="UniProtKB-SubCell"/>
</dbReference>
<dbReference type="HOGENOM" id="CLU_064429_0_0_1"/>
<dbReference type="GO" id="GO:0051726">
    <property type="term" value="P:regulation of cell cycle"/>
    <property type="evidence" value="ECO:0007669"/>
    <property type="project" value="TreeGrafter"/>
</dbReference>